<dbReference type="GeneID" id="66977765"/>
<dbReference type="RefSeq" id="XP_043131928.1">
    <property type="nucleotide sequence ID" value="XM_043283386.1"/>
</dbReference>
<feature type="region of interest" description="Disordered" evidence="1">
    <location>
        <begin position="131"/>
        <end position="154"/>
    </location>
</feature>
<evidence type="ECO:0000313" key="2">
    <source>
        <dbReference type="EMBL" id="BCR83406.1"/>
    </source>
</evidence>
<dbReference type="Proteomes" id="UP000637239">
    <property type="component" value="Chromosome 1"/>
</dbReference>
<reference evidence="2" key="2">
    <citation type="submission" date="2021-02" db="EMBL/GenBank/DDBJ databases">
        <title>Aspergillus chevalieri M1 genome sequence.</title>
        <authorList>
            <person name="Kadooka C."/>
            <person name="Mori K."/>
            <person name="Futagami T."/>
        </authorList>
    </citation>
    <scope>NUCLEOTIDE SEQUENCE</scope>
    <source>
        <strain evidence="2">M1</strain>
    </source>
</reference>
<name>A0A7R7ZJL7_ASPCH</name>
<evidence type="ECO:0000256" key="1">
    <source>
        <dbReference type="SAM" id="MobiDB-lite"/>
    </source>
</evidence>
<keyword evidence="3" id="KW-1185">Reference proteome</keyword>
<dbReference type="EMBL" id="AP024416">
    <property type="protein sequence ID" value="BCR83406.1"/>
    <property type="molecule type" value="Genomic_DNA"/>
</dbReference>
<dbReference type="KEGG" id="ache:ACHE_10808A"/>
<protein>
    <submittedName>
        <fullName evidence="2">Uncharacterized protein</fullName>
    </submittedName>
</protein>
<reference evidence="2" key="1">
    <citation type="submission" date="2021-01" db="EMBL/GenBank/DDBJ databases">
        <authorList>
            <consortium name="Aspergillus chevalieri M1 genome sequencing consortium"/>
            <person name="Kazuki M."/>
            <person name="Futagami T."/>
        </authorList>
    </citation>
    <scope>NUCLEOTIDE SEQUENCE</scope>
    <source>
        <strain evidence="2">M1</strain>
    </source>
</reference>
<evidence type="ECO:0000313" key="3">
    <source>
        <dbReference type="Proteomes" id="UP000637239"/>
    </source>
</evidence>
<dbReference type="AlphaFoldDB" id="A0A7R7ZJL7"/>
<organism evidence="2 3">
    <name type="scientific">Aspergillus chevalieri</name>
    <name type="common">Eurotium chevalieri</name>
    <dbReference type="NCBI Taxonomy" id="182096"/>
    <lineage>
        <taxon>Eukaryota</taxon>
        <taxon>Fungi</taxon>
        <taxon>Dikarya</taxon>
        <taxon>Ascomycota</taxon>
        <taxon>Pezizomycotina</taxon>
        <taxon>Eurotiomycetes</taxon>
        <taxon>Eurotiomycetidae</taxon>
        <taxon>Eurotiales</taxon>
        <taxon>Aspergillaceae</taxon>
        <taxon>Aspergillus</taxon>
        <taxon>Aspergillus subgen. Aspergillus</taxon>
    </lineage>
</organism>
<gene>
    <name evidence="2" type="ORF">ACHE_10808A</name>
</gene>
<sequence length="154" mass="17012">MNIITMASVALQVAVNIIQIALIGFGVESASGVELAVAIVGIVMTVLDHLTYPPSEDYMNSKVKTMTKDLNVRPPALLTYEVYEVSPNIALNFNFSRIEITISSKAEFSLKFKSLNVRLEVGDTATAMFKKPQVGDDKSRRTRSTMLHRRTDST</sequence>
<proteinExistence type="predicted"/>
<accession>A0A7R7ZJL7</accession>